<dbReference type="Proteomes" id="UP000630718">
    <property type="component" value="Unassembled WGS sequence"/>
</dbReference>
<evidence type="ECO:0000256" key="3">
    <source>
        <dbReference type="SAM" id="SignalP"/>
    </source>
</evidence>
<organism evidence="4 5">
    <name type="scientific">Streptomyces fumanus</name>
    <dbReference type="NCBI Taxonomy" id="67302"/>
    <lineage>
        <taxon>Bacteria</taxon>
        <taxon>Bacillati</taxon>
        <taxon>Actinomycetota</taxon>
        <taxon>Actinomycetes</taxon>
        <taxon>Kitasatosporales</taxon>
        <taxon>Streptomycetaceae</taxon>
        <taxon>Streptomyces</taxon>
    </lineage>
</organism>
<dbReference type="SUPFAM" id="SSF103481">
    <property type="entry name" value="Multidrug resistance efflux transporter EmrE"/>
    <property type="match status" value="1"/>
</dbReference>
<protein>
    <submittedName>
        <fullName evidence="4">Membrane protein</fullName>
    </submittedName>
</protein>
<feature type="transmembrane region" description="Helical" evidence="2">
    <location>
        <begin position="205"/>
        <end position="222"/>
    </location>
</feature>
<proteinExistence type="predicted"/>
<reference evidence="4" key="1">
    <citation type="journal article" date="2014" name="Int. J. Syst. Evol. Microbiol.">
        <title>Complete genome sequence of Corynebacterium casei LMG S-19264T (=DSM 44701T), isolated from a smear-ripened cheese.</title>
        <authorList>
            <consortium name="US DOE Joint Genome Institute (JGI-PGF)"/>
            <person name="Walter F."/>
            <person name="Albersmeier A."/>
            <person name="Kalinowski J."/>
            <person name="Ruckert C."/>
        </authorList>
    </citation>
    <scope>NUCLEOTIDE SEQUENCE</scope>
    <source>
        <strain evidence="4">JCM 4477</strain>
    </source>
</reference>
<evidence type="ECO:0000313" key="4">
    <source>
        <dbReference type="EMBL" id="GHF32026.1"/>
    </source>
</evidence>
<feature type="chain" id="PRO_5038350092" evidence="3">
    <location>
        <begin position="21"/>
        <end position="321"/>
    </location>
</feature>
<keyword evidence="2" id="KW-0812">Transmembrane</keyword>
<dbReference type="PANTHER" id="PTHR40761">
    <property type="entry name" value="CONSERVED INTEGRAL MEMBRANE ALANINE VALINE AND LEUCINE RICH PROTEIN-RELATED"/>
    <property type="match status" value="1"/>
</dbReference>
<evidence type="ECO:0000313" key="5">
    <source>
        <dbReference type="Proteomes" id="UP000630718"/>
    </source>
</evidence>
<dbReference type="InterPro" id="IPR037185">
    <property type="entry name" value="EmrE-like"/>
</dbReference>
<reference evidence="4" key="2">
    <citation type="submission" date="2020-09" db="EMBL/GenBank/DDBJ databases">
        <authorList>
            <person name="Sun Q."/>
            <person name="Ohkuma M."/>
        </authorList>
    </citation>
    <scope>NUCLEOTIDE SEQUENCE</scope>
    <source>
        <strain evidence="4">JCM 4477</strain>
    </source>
</reference>
<feature type="signal peptide" evidence="3">
    <location>
        <begin position="1"/>
        <end position="20"/>
    </location>
</feature>
<feature type="transmembrane region" description="Helical" evidence="2">
    <location>
        <begin position="167"/>
        <end position="185"/>
    </location>
</feature>
<name>A0A919EB26_9ACTN</name>
<evidence type="ECO:0000256" key="1">
    <source>
        <dbReference type="SAM" id="MobiDB-lite"/>
    </source>
</evidence>
<keyword evidence="2" id="KW-1133">Transmembrane helix</keyword>
<keyword evidence="5" id="KW-1185">Reference proteome</keyword>
<evidence type="ECO:0000256" key="2">
    <source>
        <dbReference type="SAM" id="Phobius"/>
    </source>
</evidence>
<feature type="region of interest" description="Disordered" evidence="1">
    <location>
        <begin position="289"/>
        <end position="321"/>
    </location>
</feature>
<dbReference type="EMBL" id="BNBI01000021">
    <property type="protein sequence ID" value="GHF32026.1"/>
    <property type="molecule type" value="Genomic_DNA"/>
</dbReference>
<feature type="transmembrane region" description="Helical" evidence="2">
    <location>
        <begin position="109"/>
        <end position="128"/>
    </location>
</feature>
<sequence length="321" mass="32128">MSAVSALTVLLALLAALSNAAASVLQRRAAAQDAAGAEPGRPVRWLLRLLRDPYWVGGAALLAVTTVLQAAALAVGSLAVVQPLMATELLFTLVVGSAVFHRRPDRRTWLAFGALAVGLALFLGAAAPSAGRDTASSGRWAVAGAVLLGAVAALAAAGRLTRGAPRAALFGSASAVAFGATAALLKEFTGRLPQGVGTALTQWPPYVTAAVGAISFLLLQSALRAGTLAASQPALTLGDALTSVALGWALFGEQIALGLRIVPEVLGVALIGVGSVGLARAPSVHGTWDTASPAANGSGFAPRHPEEPPATGPGRRKEGDG</sequence>
<dbReference type="PANTHER" id="PTHR40761:SF1">
    <property type="entry name" value="CONSERVED INTEGRAL MEMBRANE ALANINE VALINE AND LEUCINE RICH PROTEIN-RELATED"/>
    <property type="match status" value="1"/>
</dbReference>
<gene>
    <name evidence="4" type="ORF">GCM10018772_67210</name>
</gene>
<dbReference type="AlphaFoldDB" id="A0A919EB26"/>
<accession>A0A919EB26</accession>
<keyword evidence="3" id="KW-0732">Signal</keyword>
<keyword evidence="2" id="KW-0472">Membrane</keyword>
<dbReference type="NCBIfam" id="NF038012">
    <property type="entry name" value="DMT_1"/>
    <property type="match status" value="1"/>
</dbReference>
<dbReference type="Gene3D" id="1.10.3730.20">
    <property type="match status" value="1"/>
</dbReference>
<comment type="caution">
    <text evidence="4">The sequence shown here is derived from an EMBL/GenBank/DDBJ whole genome shotgun (WGS) entry which is preliminary data.</text>
</comment>
<feature type="transmembrane region" description="Helical" evidence="2">
    <location>
        <begin position="55"/>
        <end position="81"/>
    </location>
</feature>
<feature type="transmembrane region" description="Helical" evidence="2">
    <location>
        <begin position="140"/>
        <end position="160"/>
    </location>
</feature>